<dbReference type="Gene3D" id="1.50.10.20">
    <property type="match status" value="1"/>
</dbReference>
<evidence type="ECO:0000256" key="8">
    <source>
        <dbReference type="SAM" id="MobiDB-lite"/>
    </source>
</evidence>
<feature type="region of interest" description="Disordered" evidence="8">
    <location>
        <begin position="430"/>
        <end position="457"/>
    </location>
</feature>
<keyword evidence="11" id="KW-1185">Reference proteome</keyword>
<proteinExistence type="inferred from homology"/>
<keyword evidence="7" id="KW-0326">Glycosidase</keyword>
<name>A0A6G1GVU1_9PEZI</name>
<dbReference type="PANTHER" id="PTHR12145:SF36">
    <property type="entry name" value="MANNAN ENDO-1,6-ALPHA-MANNOSIDASE DCW1"/>
    <property type="match status" value="1"/>
</dbReference>
<evidence type="ECO:0000256" key="1">
    <source>
        <dbReference type="ARBA" id="ARBA00001452"/>
    </source>
</evidence>
<dbReference type="Proteomes" id="UP000800041">
    <property type="component" value="Unassembled WGS sequence"/>
</dbReference>
<dbReference type="EC" id="3.2.1.101" evidence="3"/>
<dbReference type="InterPro" id="IPR014480">
    <property type="entry name" value="Mannan-1_6-alpha_mannosidase"/>
</dbReference>
<dbReference type="OrthoDB" id="4187847at2759"/>
<evidence type="ECO:0000313" key="11">
    <source>
        <dbReference type="Proteomes" id="UP000800041"/>
    </source>
</evidence>
<comment type="similarity">
    <text evidence="2">Belongs to the glycosyl hydrolase 76 family.</text>
</comment>
<evidence type="ECO:0000256" key="3">
    <source>
        <dbReference type="ARBA" id="ARBA00012350"/>
    </source>
</evidence>
<reference evidence="10" key="1">
    <citation type="journal article" date="2020" name="Stud. Mycol.">
        <title>101 Dothideomycetes genomes: a test case for predicting lifestyles and emergence of pathogens.</title>
        <authorList>
            <person name="Haridas S."/>
            <person name="Albert R."/>
            <person name="Binder M."/>
            <person name="Bloem J."/>
            <person name="Labutti K."/>
            <person name="Salamov A."/>
            <person name="Andreopoulos B."/>
            <person name="Baker S."/>
            <person name="Barry K."/>
            <person name="Bills G."/>
            <person name="Bluhm B."/>
            <person name="Cannon C."/>
            <person name="Castanera R."/>
            <person name="Culley D."/>
            <person name="Daum C."/>
            <person name="Ezra D."/>
            <person name="Gonzalez J."/>
            <person name="Henrissat B."/>
            <person name="Kuo A."/>
            <person name="Liang C."/>
            <person name="Lipzen A."/>
            <person name="Lutzoni F."/>
            <person name="Magnuson J."/>
            <person name="Mondo S."/>
            <person name="Nolan M."/>
            <person name="Ohm R."/>
            <person name="Pangilinan J."/>
            <person name="Park H.-J."/>
            <person name="Ramirez L."/>
            <person name="Alfaro M."/>
            <person name="Sun H."/>
            <person name="Tritt A."/>
            <person name="Yoshinaga Y."/>
            <person name="Zwiers L.-H."/>
            <person name="Turgeon B."/>
            <person name="Goodwin S."/>
            <person name="Spatafora J."/>
            <person name="Crous P."/>
            <person name="Grigoriev I."/>
        </authorList>
    </citation>
    <scope>NUCLEOTIDE SEQUENCE</scope>
    <source>
        <strain evidence="10">CBS 113979</strain>
    </source>
</reference>
<evidence type="ECO:0000256" key="9">
    <source>
        <dbReference type="SAM" id="Phobius"/>
    </source>
</evidence>
<keyword evidence="9" id="KW-0812">Transmembrane</keyword>
<dbReference type="GO" id="GO:0009272">
    <property type="term" value="P:fungal-type cell wall biogenesis"/>
    <property type="evidence" value="ECO:0007669"/>
    <property type="project" value="TreeGrafter"/>
</dbReference>
<sequence>MYLRQYLAAVALLLNSHNKVAFVGAIELDISSTDSIKEAARITANGLMSYYTGYQPGHTEGLLPDPYYWWEAGAMFGQMIDYWSYTSDARYNTKVTSGILAQIGANADFMPSNQTRTEGNDDQQFFAFAALTAAESNFPFPSSFPSSSSADSSESTSSSSSSSSTDTSPISWLTLAQSVFNQQALRWDPSTCSGGLRWQIYPFNNGYNYKNMVSNGGFFQLAARLARYTGNGTYSDWADKVWDWMEASVMLTEDGVAFDGMDVLEECKTPNRVLFSYNSGTLVAGAAYMYNHTTLPIWRTRLTTLLSATHTFFPPDYSNTTMDEISLHACAVSKTCTADQPSFKAYLARSLAVTTQLAPFTAAEIMPLLAGSAKAAARSCSGGPSGTECGLMWWKEEGWDGNVGVGEQMSAMSVIGANLVSLARPPVTMVTGGESKGDPAAGTRPKGAGRQEAEMKPVTKKDTVGAWVLAAVVMVFVGAMGAFVVWDEGEEKFVGQRDPAFLGKDRMWPGEYERYLESRWTLDTL</sequence>
<keyword evidence="5 10" id="KW-0378">Hydrolase</keyword>
<evidence type="ECO:0000256" key="6">
    <source>
        <dbReference type="ARBA" id="ARBA00023180"/>
    </source>
</evidence>
<comment type="catalytic activity">
    <reaction evidence="1">
        <text>Random hydrolysis of (1-&gt;6)-alpha-D-mannosidic linkages in unbranched (1-&gt;6)-mannans.</text>
        <dbReference type="EC" id="3.2.1.101"/>
    </reaction>
</comment>
<keyword evidence="6" id="KW-0325">Glycoprotein</keyword>
<protein>
    <recommendedName>
        <fullName evidence="3">mannan endo-1,6-alpha-mannosidase</fullName>
        <ecNumber evidence="3">3.2.1.101</ecNumber>
    </recommendedName>
</protein>
<accession>A0A6G1GVU1</accession>
<evidence type="ECO:0000313" key="10">
    <source>
        <dbReference type="EMBL" id="KAF1984924.1"/>
    </source>
</evidence>
<keyword evidence="9" id="KW-0472">Membrane</keyword>
<keyword evidence="4" id="KW-0732">Signal</keyword>
<dbReference type="EMBL" id="ML977165">
    <property type="protein sequence ID" value="KAF1984924.1"/>
    <property type="molecule type" value="Genomic_DNA"/>
</dbReference>
<dbReference type="InterPro" id="IPR008928">
    <property type="entry name" value="6-hairpin_glycosidase_sf"/>
</dbReference>
<dbReference type="InterPro" id="IPR005198">
    <property type="entry name" value="Glyco_hydro_76"/>
</dbReference>
<feature type="region of interest" description="Disordered" evidence="8">
    <location>
        <begin position="145"/>
        <end position="166"/>
    </location>
</feature>
<evidence type="ECO:0000256" key="5">
    <source>
        <dbReference type="ARBA" id="ARBA00022801"/>
    </source>
</evidence>
<gene>
    <name evidence="10" type="ORF">K402DRAFT_464868</name>
</gene>
<dbReference type="AlphaFoldDB" id="A0A6G1GVU1"/>
<dbReference type="GO" id="GO:0016052">
    <property type="term" value="P:carbohydrate catabolic process"/>
    <property type="evidence" value="ECO:0007669"/>
    <property type="project" value="InterPro"/>
</dbReference>
<dbReference type="GO" id="GO:0008496">
    <property type="term" value="F:mannan endo-1,6-alpha-mannosidase activity"/>
    <property type="evidence" value="ECO:0007669"/>
    <property type="project" value="UniProtKB-EC"/>
</dbReference>
<dbReference type="Pfam" id="PF03663">
    <property type="entry name" value="Glyco_hydro_76"/>
    <property type="match status" value="2"/>
</dbReference>
<dbReference type="SUPFAM" id="SSF48208">
    <property type="entry name" value="Six-hairpin glycosidases"/>
    <property type="match status" value="1"/>
</dbReference>
<evidence type="ECO:0000256" key="7">
    <source>
        <dbReference type="ARBA" id="ARBA00023295"/>
    </source>
</evidence>
<organism evidence="10 11">
    <name type="scientific">Aulographum hederae CBS 113979</name>
    <dbReference type="NCBI Taxonomy" id="1176131"/>
    <lineage>
        <taxon>Eukaryota</taxon>
        <taxon>Fungi</taxon>
        <taxon>Dikarya</taxon>
        <taxon>Ascomycota</taxon>
        <taxon>Pezizomycotina</taxon>
        <taxon>Dothideomycetes</taxon>
        <taxon>Pleosporomycetidae</taxon>
        <taxon>Aulographales</taxon>
        <taxon>Aulographaceae</taxon>
    </lineage>
</organism>
<evidence type="ECO:0000256" key="4">
    <source>
        <dbReference type="ARBA" id="ARBA00022729"/>
    </source>
</evidence>
<feature type="transmembrane region" description="Helical" evidence="9">
    <location>
        <begin position="464"/>
        <end position="486"/>
    </location>
</feature>
<evidence type="ECO:0000256" key="2">
    <source>
        <dbReference type="ARBA" id="ARBA00009699"/>
    </source>
</evidence>
<dbReference type="PANTHER" id="PTHR12145">
    <property type="entry name" value="MANNAN ENDO-1,6-ALPHA-MANNOSIDASE DCW1"/>
    <property type="match status" value="1"/>
</dbReference>
<keyword evidence="9" id="KW-1133">Transmembrane helix</keyword>